<dbReference type="Proteomes" id="UP001527925">
    <property type="component" value="Unassembled WGS sequence"/>
</dbReference>
<evidence type="ECO:0000256" key="3">
    <source>
        <dbReference type="ARBA" id="ARBA00004963"/>
    </source>
</evidence>
<dbReference type="InterPro" id="IPR017782">
    <property type="entry name" value="Hydroxyacylglutathione_Hdrlase"/>
</dbReference>
<keyword evidence="8" id="KW-0862">Zinc</keyword>
<comment type="similarity">
    <text evidence="4">Belongs to the metallo-beta-lactamase superfamily. Glyoxalase II family.</text>
</comment>
<evidence type="ECO:0000313" key="11">
    <source>
        <dbReference type="EMBL" id="KAL2911793.1"/>
    </source>
</evidence>
<dbReference type="CDD" id="cd07723">
    <property type="entry name" value="hydroxyacylglutathione_hydrolase_MBL-fold"/>
    <property type="match status" value="1"/>
</dbReference>
<proteinExistence type="inferred from homology"/>
<organism evidence="11 12">
    <name type="scientific">Polyrhizophydium stewartii</name>
    <dbReference type="NCBI Taxonomy" id="2732419"/>
    <lineage>
        <taxon>Eukaryota</taxon>
        <taxon>Fungi</taxon>
        <taxon>Fungi incertae sedis</taxon>
        <taxon>Chytridiomycota</taxon>
        <taxon>Chytridiomycota incertae sedis</taxon>
        <taxon>Chytridiomycetes</taxon>
        <taxon>Rhizophydiales</taxon>
        <taxon>Rhizophydiales incertae sedis</taxon>
        <taxon>Polyrhizophydium</taxon>
    </lineage>
</organism>
<keyword evidence="12" id="KW-1185">Reference proteome</keyword>
<keyword evidence="6" id="KW-0479">Metal-binding</keyword>
<dbReference type="InterPro" id="IPR032282">
    <property type="entry name" value="HAGH_C"/>
</dbReference>
<dbReference type="Pfam" id="PF16123">
    <property type="entry name" value="HAGH_C"/>
    <property type="match status" value="1"/>
</dbReference>
<dbReference type="PANTHER" id="PTHR11935:SF94">
    <property type="entry name" value="TENZING NORGAY, ISOFORM C"/>
    <property type="match status" value="1"/>
</dbReference>
<evidence type="ECO:0000256" key="4">
    <source>
        <dbReference type="ARBA" id="ARBA00006759"/>
    </source>
</evidence>
<dbReference type="Pfam" id="PF00753">
    <property type="entry name" value="Lactamase_B"/>
    <property type="match status" value="1"/>
</dbReference>
<dbReference type="EMBL" id="JADGIZ020000087">
    <property type="protein sequence ID" value="KAL2911793.1"/>
    <property type="molecule type" value="Genomic_DNA"/>
</dbReference>
<accession>A0ABR4MX30</accession>
<dbReference type="HAMAP" id="MF_01374">
    <property type="entry name" value="Glyoxalase_2"/>
    <property type="match status" value="1"/>
</dbReference>
<dbReference type="SMART" id="SM00849">
    <property type="entry name" value="Lactamase_B"/>
    <property type="match status" value="1"/>
</dbReference>
<dbReference type="SUPFAM" id="SSF56281">
    <property type="entry name" value="Metallo-hydrolase/oxidoreductase"/>
    <property type="match status" value="1"/>
</dbReference>
<protein>
    <recommendedName>
        <fullName evidence="5">hydroxyacylglutathione hydrolase</fullName>
        <ecNumber evidence="5">3.1.2.6</ecNumber>
    </recommendedName>
    <alternativeName>
        <fullName evidence="9">Glyoxalase II</fullName>
    </alternativeName>
</protein>
<comment type="caution">
    <text evidence="11">The sequence shown here is derived from an EMBL/GenBank/DDBJ whole genome shotgun (WGS) entry which is preliminary data.</text>
</comment>
<evidence type="ECO:0000256" key="6">
    <source>
        <dbReference type="ARBA" id="ARBA00022723"/>
    </source>
</evidence>
<evidence type="ECO:0000256" key="9">
    <source>
        <dbReference type="ARBA" id="ARBA00031044"/>
    </source>
</evidence>
<comment type="cofactor">
    <cofactor evidence="2">
        <name>Zn(2+)</name>
        <dbReference type="ChEBI" id="CHEBI:29105"/>
    </cofactor>
</comment>
<dbReference type="NCBIfam" id="TIGR03413">
    <property type="entry name" value="GSH_gloB"/>
    <property type="match status" value="1"/>
</dbReference>
<evidence type="ECO:0000256" key="5">
    <source>
        <dbReference type="ARBA" id="ARBA00011917"/>
    </source>
</evidence>
<dbReference type="EC" id="3.1.2.6" evidence="5"/>
<feature type="domain" description="Metallo-beta-lactamase" evidence="10">
    <location>
        <begin position="38"/>
        <end position="203"/>
    </location>
</feature>
<dbReference type="InterPro" id="IPR035680">
    <property type="entry name" value="Clx_II_MBL"/>
</dbReference>
<dbReference type="PANTHER" id="PTHR11935">
    <property type="entry name" value="BETA LACTAMASE DOMAIN"/>
    <property type="match status" value="1"/>
</dbReference>
<dbReference type="InterPro" id="IPR036866">
    <property type="entry name" value="RibonucZ/Hydroxyglut_hydro"/>
</dbReference>
<evidence type="ECO:0000256" key="2">
    <source>
        <dbReference type="ARBA" id="ARBA00001947"/>
    </source>
</evidence>
<name>A0ABR4MX30_9FUNG</name>
<evidence type="ECO:0000256" key="1">
    <source>
        <dbReference type="ARBA" id="ARBA00001623"/>
    </source>
</evidence>
<dbReference type="InterPro" id="IPR001279">
    <property type="entry name" value="Metallo-B-lactamas"/>
</dbReference>
<dbReference type="PIRSF" id="PIRSF005457">
    <property type="entry name" value="Glx"/>
    <property type="match status" value="1"/>
</dbReference>
<evidence type="ECO:0000256" key="7">
    <source>
        <dbReference type="ARBA" id="ARBA00022801"/>
    </source>
</evidence>
<comment type="pathway">
    <text evidence="3">Secondary metabolite metabolism; methylglyoxal degradation; (R)-lactate from methylglyoxal: step 2/2.</text>
</comment>
<comment type="catalytic activity">
    <reaction evidence="1">
        <text>an S-(2-hydroxyacyl)glutathione + H2O = a 2-hydroxy carboxylate + glutathione + H(+)</text>
        <dbReference type="Rhea" id="RHEA:21864"/>
        <dbReference type="ChEBI" id="CHEBI:15377"/>
        <dbReference type="ChEBI" id="CHEBI:15378"/>
        <dbReference type="ChEBI" id="CHEBI:57925"/>
        <dbReference type="ChEBI" id="CHEBI:58896"/>
        <dbReference type="ChEBI" id="CHEBI:71261"/>
        <dbReference type="EC" id="3.1.2.6"/>
    </reaction>
</comment>
<keyword evidence="7" id="KW-0378">Hydrolase</keyword>
<dbReference type="Gene3D" id="3.60.15.10">
    <property type="entry name" value="Ribonuclease Z/Hydroxyacylglutathione hydrolase-like"/>
    <property type="match status" value="1"/>
</dbReference>
<evidence type="ECO:0000313" key="12">
    <source>
        <dbReference type="Proteomes" id="UP001527925"/>
    </source>
</evidence>
<reference evidence="11 12" key="1">
    <citation type="submission" date="2023-09" db="EMBL/GenBank/DDBJ databases">
        <title>Pangenome analysis of Batrachochytrium dendrobatidis and related Chytrids.</title>
        <authorList>
            <person name="Yacoub M.N."/>
            <person name="Stajich J.E."/>
            <person name="James T.Y."/>
        </authorList>
    </citation>
    <scope>NUCLEOTIDE SEQUENCE [LARGE SCALE GENOMIC DNA]</scope>
    <source>
        <strain evidence="11 12">JEL0888</strain>
    </source>
</reference>
<evidence type="ECO:0000259" key="10">
    <source>
        <dbReference type="SMART" id="SM00849"/>
    </source>
</evidence>
<sequence>MAGSPLSAENATSKPNLMFTRAIARMPMRVIPVPVFKDNYAYLLVDTATREAAAVDPAEPDKVLRAAQEHGVKLTTLLTTHHHADHAGGNEGVIAAVPGIRVVGSDPRIPGVATPLAHGDTVRVGGLVVKALLTPCHTTGSVSYFVEADAEAAGATDRAVFTGDTLFVAGCGRFFEGTAEQMYKSLIQTLAPLPHDTKVFCGHEYTAPNLAFAAMVEPDNQRIAAKAAWAATVGCTVPSTIGEELETNPFMRVDRPELQRRFGVADPIALMAELRERKNSGKPFTVAL</sequence>
<gene>
    <name evidence="11" type="ORF">HK105_208726</name>
</gene>
<evidence type="ECO:0000256" key="8">
    <source>
        <dbReference type="ARBA" id="ARBA00022833"/>
    </source>
</evidence>